<dbReference type="InterPro" id="IPR002058">
    <property type="entry name" value="PAP_assoc"/>
</dbReference>
<dbReference type="GO" id="GO:0031499">
    <property type="term" value="C:TRAMP complex"/>
    <property type="evidence" value="ECO:0007669"/>
    <property type="project" value="TreeGrafter"/>
</dbReference>
<dbReference type="CDD" id="cd05402">
    <property type="entry name" value="NT_PAP_TUTase"/>
    <property type="match status" value="1"/>
</dbReference>
<dbReference type="InterPro" id="IPR043519">
    <property type="entry name" value="NT_sf"/>
</dbReference>
<evidence type="ECO:0000256" key="2">
    <source>
        <dbReference type="ARBA" id="ARBA00022842"/>
    </source>
</evidence>
<evidence type="ECO:0000313" key="5">
    <source>
        <dbReference type="EMBL" id="CAD2215879.1"/>
    </source>
</evidence>
<dbReference type="AlphaFoldDB" id="A0A7G2C8G9"/>
<keyword evidence="6" id="KW-1185">Reference proteome</keyword>
<evidence type="ECO:0000259" key="4">
    <source>
        <dbReference type="Pfam" id="PF22600"/>
    </source>
</evidence>
<dbReference type="GO" id="GO:1990817">
    <property type="term" value="F:poly(A) RNA polymerase activity"/>
    <property type="evidence" value="ECO:0007669"/>
    <property type="project" value="InterPro"/>
</dbReference>
<evidence type="ECO:0000313" key="6">
    <source>
        <dbReference type="Proteomes" id="UP000515908"/>
    </source>
</evidence>
<gene>
    <name evidence="5" type="ORF">ADEAN_000333700</name>
</gene>
<dbReference type="Pfam" id="PF03828">
    <property type="entry name" value="PAP_assoc"/>
    <property type="match status" value="1"/>
</dbReference>
<dbReference type="InterPro" id="IPR045862">
    <property type="entry name" value="Trf4-like"/>
</dbReference>
<dbReference type="Proteomes" id="UP000515908">
    <property type="component" value="Chromosome 05"/>
</dbReference>
<sequence>MYLTVEVYGSLRTGLLVPTSDIDCVMKIEDKSKVAYILQRVAYCCGKYKGVQTARESKQAFAGGVRFIGNVLRGSGVFRQVTCIAHAKVPIVKCVHRGDSIKVDLSFEEDGCESSDFLCAQFQKEKFRLARGLIILVKSLLANFSLDDPSVGGLGSFPTSILVLYYLRAVVHEHYPVELRDNMAVIFVGFLKYYGNEQFDYRRECINFREGKTFTKAPSSDLYIENPVKPGTNCSRSATLYASKVVPKFSEAADDFSVLLEQDVKDRQVESVLEEYFGRCIPQVSHWDQVERRAENKPLVPQHQWDPKTNVYIGGVLD</sequence>
<dbReference type="SUPFAM" id="SSF81301">
    <property type="entry name" value="Nucleotidyltransferase"/>
    <property type="match status" value="1"/>
</dbReference>
<dbReference type="GO" id="GO:0043634">
    <property type="term" value="P:polyadenylation-dependent ncRNA catabolic process"/>
    <property type="evidence" value="ECO:0007669"/>
    <property type="project" value="TreeGrafter"/>
</dbReference>
<keyword evidence="2" id="KW-0460">Magnesium</keyword>
<dbReference type="Gene3D" id="3.30.460.10">
    <property type="entry name" value="Beta Polymerase, domain 2"/>
    <property type="match status" value="1"/>
</dbReference>
<keyword evidence="1" id="KW-0479">Metal-binding</keyword>
<dbReference type="Gene3D" id="1.10.1410.10">
    <property type="match status" value="1"/>
</dbReference>
<dbReference type="GO" id="GO:0003729">
    <property type="term" value="F:mRNA binding"/>
    <property type="evidence" value="ECO:0007669"/>
    <property type="project" value="TreeGrafter"/>
</dbReference>
<dbReference type="GO" id="GO:0005739">
    <property type="term" value="C:mitochondrion"/>
    <property type="evidence" value="ECO:0007669"/>
    <property type="project" value="UniProtKB-ARBA"/>
</dbReference>
<evidence type="ECO:0000259" key="3">
    <source>
        <dbReference type="Pfam" id="PF03828"/>
    </source>
</evidence>
<dbReference type="VEuPathDB" id="TriTrypDB:ADEAN_000333700"/>
<reference evidence="5 6" key="1">
    <citation type="submission" date="2020-08" db="EMBL/GenBank/DDBJ databases">
        <authorList>
            <person name="Newling K."/>
            <person name="Davey J."/>
            <person name="Forrester S."/>
        </authorList>
    </citation>
    <scope>NUCLEOTIDE SEQUENCE [LARGE SCALE GENOMIC DNA]</scope>
    <source>
        <strain evidence="6">Crithidia deanei Carvalho (ATCC PRA-265)</strain>
    </source>
</reference>
<dbReference type="SUPFAM" id="SSF81631">
    <property type="entry name" value="PAP/OAS1 substrate-binding domain"/>
    <property type="match status" value="1"/>
</dbReference>
<dbReference type="PANTHER" id="PTHR23092:SF15">
    <property type="entry name" value="INACTIVE NON-CANONICAL POLY(A) RNA POLYMERASE PROTEIN TRF4-2-RELATED"/>
    <property type="match status" value="1"/>
</dbReference>
<organism evidence="5 6">
    <name type="scientific">Angomonas deanei</name>
    <dbReference type="NCBI Taxonomy" id="59799"/>
    <lineage>
        <taxon>Eukaryota</taxon>
        <taxon>Discoba</taxon>
        <taxon>Euglenozoa</taxon>
        <taxon>Kinetoplastea</taxon>
        <taxon>Metakinetoplastina</taxon>
        <taxon>Trypanosomatida</taxon>
        <taxon>Trypanosomatidae</taxon>
        <taxon>Strigomonadinae</taxon>
        <taxon>Angomonas</taxon>
    </lineage>
</organism>
<feature type="domain" description="PAP-associated" evidence="3">
    <location>
        <begin position="182"/>
        <end position="221"/>
    </location>
</feature>
<dbReference type="GO" id="GO:0031123">
    <property type="term" value="P:RNA 3'-end processing"/>
    <property type="evidence" value="ECO:0007669"/>
    <property type="project" value="TreeGrafter"/>
</dbReference>
<keyword evidence="5" id="KW-0808">Transferase</keyword>
<dbReference type="OrthoDB" id="273917at2759"/>
<dbReference type="GO" id="GO:0046872">
    <property type="term" value="F:metal ion binding"/>
    <property type="evidence" value="ECO:0007669"/>
    <property type="project" value="UniProtKB-KW"/>
</dbReference>
<protein>
    <submittedName>
        <fullName evidence="5">Nucleotidyltransferase domain/Cid1 family poly A polymerase, putative</fullName>
    </submittedName>
</protein>
<name>A0A7G2C8G9_9TRYP</name>
<dbReference type="GO" id="GO:0005730">
    <property type="term" value="C:nucleolus"/>
    <property type="evidence" value="ECO:0007669"/>
    <property type="project" value="TreeGrafter"/>
</dbReference>
<accession>A0A7G2C8G9</accession>
<dbReference type="PANTHER" id="PTHR23092">
    <property type="entry name" value="POLY(A) RNA POLYMERASE"/>
    <property type="match status" value="1"/>
</dbReference>
<dbReference type="Pfam" id="PF22600">
    <property type="entry name" value="MTPAP-like_central"/>
    <property type="match status" value="1"/>
</dbReference>
<evidence type="ECO:0000256" key="1">
    <source>
        <dbReference type="ARBA" id="ARBA00022723"/>
    </source>
</evidence>
<proteinExistence type="predicted"/>
<feature type="domain" description="Poly(A) RNA polymerase mitochondrial-like central palm" evidence="4">
    <location>
        <begin position="4"/>
        <end position="111"/>
    </location>
</feature>
<dbReference type="EMBL" id="LR877149">
    <property type="protein sequence ID" value="CAD2215879.1"/>
    <property type="molecule type" value="Genomic_DNA"/>
</dbReference>
<dbReference type="InterPro" id="IPR054708">
    <property type="entry name" value="MTPAP-like_central"/>
</dbReference>